<dbReference type="InterPro" id="IPR028002">
    <property type="entry name" value="Myb_DNA-bind_5"/>
</dbReference>
<keyword evidence="9" id="KW-1185">Reference proteome</keyword>
<dbReference type="OrthoDB" id="6783928at2759"/>
<evidence type="ECO:0000256" key="5">
    <source>
        <dbReference type="ARBA" id="ARBA00025466"/>
    </source>
</evidence>
<comment type="caution">
    <text evidence="8">The sequence shown here is derived from an EMBL/GenBank/DDBJ whole genome shotgun (WGS) entry which is preliminary data.</text>
</comment>
<protein>
    <recommendedName>
        <fullName evidence="2">Regulatory protein zeste</fullName>
    </recommendedName>
</protein>
<organism evidence="8 9">
    <name type="scientific">Acanthoscelides obtectus</name>
    <name type="common">Bean weevil</name>
    <name type="synonym">Bruchus obtectus</name>
    <dbReference type="NCBI Taxonomy" id="200917"/>
    <lineage>
        <taxon>Eukaryota</taxon>
        <taxon>Metazoa</taxon>
        <taxon>Ecdysozoa</taxon>
        <taxon>Arthropoda</taxon>
        <taxon>Hexapoda</taxon>
        <taxon>Insecta</taxon>
        <taxon>Pterygota</taxon>
        <taxon>Neoptera</taxon>
        <taxon>Endopterygota</taxon>
        <taxon>Coleoptera</taxon>
        <taxon>Polyphaga</taxon>
        <taxon>Cucujiformia</taxon>
        <taxon>Chrysomeloidea</taxon>
        <taxon>Chrysomelidae</taxon>
        <taxon>Bruchinae</taxon>
        <taxon>Bruchini</taxon>
        <taxon>Acanthoscelides</taxon>
    </lineage>
</organism>
<evidence type="ECO:0000256" key="4">
    <source>
        <dbReference type="ARBA" id="ARBA00023163"/>
    </source>
</evidence>
<name>A0A9P0LL92_ACAOB</name>
<gene>
    <name evidence="8" type="ORF">ACAOBT_LOCUS22521</name>
</gene>
<feature type="compositionally biased region" description="Basic and acidic residues" evidence="6">
    <location>
        <begin position="221"/>
        <end position="231"/>
    </location>
</feature>
<feature type="region of interest" description="Disordered" evidence="6">
    <location>
        <begin position="198"/>
        <end position="239"/>
    </location>
</feature>
<evidence type="ECO:0000256" key="2">
    <source>
        <dbReference type="ARBA" id="ARBA00016807"/>
    </source>
</evidence>
<dbReference type="EMBL" id="CAKOFQ010007223">
    <property type="protein sequence ID" value="CAH1995285.1"/>
    <property type="molecule type" value="Genomic_DNA"/>
</dbReference>
<keyword evidence="3" id="KW-0805">Transcription regulation</keyword>
<keyword evidence="4" id="KW-0804">Transcription</keyword>
<dbReference type="Proteomes" id="UP001152888">
    <property type="component" value="Unassembled WGS sequence"/>
</dbReference>
<comment type="function">
    <text evidence="5">Involved in transvection phenomena (= synapsis-dependent gene expression), where the synaptic pairing of chromosomes carrying genes with which zeste interacts influences the expression of these genes. Zeste binds to DNA and stimulates transcription from a nearby promoter.</text>
</comment>
<sequence>MSAAEKRKRGANFTTSETRVLLSIITEFKGIMENKKTDGVSVQEKNQAWSKITAKFNAACLQGRHRTMDSLKKLFDNKKRELRKPKAEILKTGGGPSQRTGNTSQDLLFSIVDPLTVVGGTTSYGSGSSFLLYEKNQDPLEYEVKAIEHVGPNEHQKENEMNMFDDQVITESSQLMEDGNQENNSRSMEQLADISRGWNKGSDLKKPVAPQLRQSISKPAQSDKAESRRPTETVIRSLSSNQLAEKYNLLVDKKNVIADHAQKKLEQELNMN</sequence>
<evidence type="ECO:0000313" key="9">
    <source>
        <dbReference type="Proteomes" id="UP001152888"/>
    </source>
</evidence>
<dbReference type="PANTHER" id="PTHR21411">
    <property type="entry name" value="APONTIC"/>
    <property type="match status" value="1"/>
</dbReference>
<dbReference type="PANTHER" id="PTHR21411:SF0">
    <property type="entry name" value="REGULATORY PROTEIN ZESTE"/>
    <property type="match status" value="1"/>
</dbReference>
<proteinExistence type="predicted"/>
<evidence type="ECO:0000256" key="3">
    <source>
        <dbReference type="ARBA" id="ARBA00023015"/>
    </source>
</evidence>
<evidence type="ECO:0000256" key="1">
    <source>
        <dbReference type="ARBA" id="ARBA00011764"/>
    </source>
</evidence>
<accession>A0A9P0LL92</accession>
<dbReference type="AlphaFoldDB" id="A0A9P0LL92"/>
<evidence type="ECO:0000313" key="8">
    <source>
        <dbReference type="EMBL" id="CAH1995285.1"/>
    </source>
</evidence>
<reference evidence="8" key="1">
    <citation type="submission" date="2022-03" db="EMBL/GenBank/DDBJ databases">
        <authorList>
            <person name="Sayadi A."/>
        </authorList>
    </citation>
    <scope>NUCLEOTIDE SEQUENCE</scope>
</reference>
<evidence type="ECO:0000259" key="7">
    <source>
        <dbReference type="Pfam" id="PF13873"/>
    </source>
</evidence>
<dbReference type="Pfam" id="PF13873">
    <property type="entry name" value="Myb_DNA-bind_5"/>
    <property type="match status" value="1"/>
</dbReference>
<evidence type="ECO:0000256" key="6">
    <source>
        <dbReference type="SAM" id="MobiDB-lite"/>
    </source>
</evidence>
<feature type="domain" description="Myb/SANT-like DNA-binding" evidence="7">
    <location>
        <begin position="9"/>
        <end position="84"/>
    </location>
</feature>
<comment type="subunit">
    <text evidence="1">Self-associates forming complexes of several hundred monomers.</text>
</comment>